<evidence type="ECO:0000256" key="5">
    <source>
        <dbReference type="SAM" id="MobiDB-lite"/>
    </source>
</evidence>
<evidence type="ECO:0000256" key="1">
    <source>
        <dbReference type="ARBA" id="ARBA00009375"/>
    </source>
</evidence>
<comment type="catalytic activity">
    <reaction evidence="4">
        <text>uridine(38/39/40) in tRNA = pseudouridine(38/39/40) in tRNA</text>
        <dbReference type="Rhea" id="RHEA:22376"/>
        <dbReference type="Rhea" id="RHEA-COMP:10085"/>
        <dbReference type="Rhea" id="RHEA-COMP:10087"/>
        <dbReference type="ChEBI" id="CHEBI:65314"/>
        <dbReference type="ChEBI" id="CHEBI:65315"/>
        <dbReference type="EC" id="5.4.99.12"/>
    </reaction>
</comment>
<dbReference type="Gene3D" id="3.30.70.580">
    <property type="entry name" value="Pseudouridine synthase I, catalytic domain, N-terminal subdomain"/>
    <property type="match status" value="1"/>
</dbReference>
<protein>
    <recommendedName>
        <fullName evidence="4">tRNA pseudouridine synthase</fullName>
        <ecNumber evidence="4">5.4.99.12</ecNumber>
    </recommendedName>
</protein>
<feature type="domain" description="Pseudouridine synthase I TruA alpha/beta" evidence="6">
    <location>
        <begin position="186"/>
        <end position="300"/>
    </location>
</feature>
<gene>
    <name evidence="7" type="ORF">RJ639_023006</name>
</gene>
<accession>A0AA88V1G0</accession>
<dbReference type="PANTHER" id="PTHR11142:SF0">
    <property type="entry name" value="TRNA PSEUDOURIDINE SYNTHASE-LIKE 1"/>
    <property type="match status" value="1"/>
</dbReference>
<dbReference type="Gene3D" id="3.30.70.660">
    <property type="entry name" value="Pseudouridine synthase I, catalytic domain, C-terminal subdomain"/>
    <property type="match status" value="1"/>
</dbReference>
<evidence type="ECO:0000313" key="7">
    <source>
        <dbReference type="EMBL" id="KAK2999899.1"/>
    </source>
</evidence>
<comment type="caution">
    <text evidence="7">The sequence shown here is derived from an EMBL/GenBank/DDBJ whole genome shotgun (WGS) entry which is preliminary data.</text>
</comment>
<dbReference type="PANTHER" id="PTHR11142">
    <property type="entry name" value="PSEUDOURIDYLATE SYNTHASE"/>
    <property type="match status" value="1"/>
</dbReference>
<dbReference type="GO" id="GO:0003723">
    <property type="term" value="F:RNA binding"/>
    <property type="evidence" value="ECO:0007669"/>
    <property type="project" value="InterPro"/>
</dbReference>
<dbReference type="GO" id="GO:0160147">
    <property type="term" value="F:tRNA pseudouridine(38-40) synthase activity"/>
    <property type="evidence" value="ECO:0007669"/>
    <property type="project" value="UniProtKB-EC"/>
</dbReference>
<dbReference type="AlphaFoldDB" id="A0AA88V1G0"/>
<reference evidence="7" key="1">
    <citation type="submission" date="2022-12" db="EMBL/GenBank/DDBJ databases">
        <title>Draft genome assemblies for two species of Escallonia (Escalloniales).</title>
        <authorList>
            <person name="Chanderbali A."/>
            <person name="Dervinis C."/>
            <person name="Anghel I."/>
            <person name="Soltis D."/>
            <person name="Soltis P."/>
            <person name="Zapata F."/>
        </authorList>
    </citation>
    <scope>NUCLEOTIDE SEQUENCE</scope>
    <source>
        <strain evidence="7">UCBG64.0493</strain>
        <tissue evidence="7">Leaf</tissue>
    </source>
</reference>
<keyword evidence="8" id="KW-1185">Reference proteome</keyword>
<dbReference type="InterPro" id="IPR020103">
    <property type="entry name" value="PsdUridine_synth_cat_dom_sf"/>
</dbReference>
<dbReference type="InterPro" id="IPR020095">
    <property type="entry name" value="PsdUridine_synth_TruA_C"/>
</dbReference>
<evidence type="ECO:0000256" key="4">
    <source>
        <dbReference type="RuleBase" id="RU003792"/>
    </source>
</evidence>
<feature type="region of interest" description="Disordered" evidence="5">
    <location>
        <begin position="1"/>
        <end position="52"/>
    </location>
</feature>
<dbReference type="InterPro" id="IPR020097">
    <property type="entry name" value="PsdUridine_synth_TruA_a/b_dom"/>
</dbReference>
<dbReference type="GO" id="GO:0031119">
    <property type="term" value="P:tRNA pseudouridine synthesis"/>
    <property type="evidence" value="ECO:0007669"/>
    <property type="project" value="TreeGrafter"/>
</dbReference>
<evidence type="ECO:0000256" key="3">
    <source>
        <dbReference type="ARBA" id="ARBA00023235"/>
    </source>
</evidence>
<evidence type="ECO:0000256" key="2">
    <source>
        <dbReference type="ARBA" id="ARBA00022694"/>
    </source>
</evidence>
<dbReference type="InterPro" id="IPR020094">
    <property type="entry name" value="TruA/RsuA/RluB/E/F_N"/>
</dbReference>
<dbReference type="EMBL" id="JAVXUP010003141">
    <property type="protein sequence ID" value="KAK2999899.1"/>
    <property type="molecule type" value="Genomic_DNA"/>
</dbReference>
<keyword evidence="2 4" id="KW-0819">tRNA processing</keyword>
<comment type="similarity">
    <text evidence="1 4">Belongs to the tRNA pseudouridine synthase TruA family.</text>
</comment>
<keyword evidence="3 4" id="KW-0413">Isomerase</keyword>
<dbReference type="InterPro" id="IPR001406">
    <property type="entry name" value="PsdUridine_synth_TruA"/>
</dbReference>
<feature type="non-terminal residue" evidence="7">
    <location>
        <position position="323"/>
    </location>
</feature>
<feature type="compositionally biased region" description="Polar residues" evidence="5">
    <location>
        <begin position="1"/>
        <end position="12"/>
    </location>
</feature>
<organism evidence="7 8">
    <name type="scientific">Escallonia herrerae</name>
    <dbReference type="NCBI Taxonomy" id="1293975"/>
    <lineage>
        <taxon>Eukaryota</taxon>
        <taxon>Viridiplantae</taxon>
        <taxon>Streptophyta</taxon>
        <taxon>Embryophyta</taxon>
        <taxon>Tracheophyta</taxon>
        <taxon>Spermatophyta</taxon>
        <taxon>Magnoliopsida</taxon>
        <taxon>eudicotyledons</taxon>
        <taxon>Gunneridae</taxon>
        <taxon>Pentapetalae</taxon>
        <taxon>asterids</taxon>
        <taxon>campanulids</taxon>
        <taxon>Escalloniales</taxon>
        <taxon>Escalloniaceae</taxon>
        <taxon>Escallonia</taxon>
    </lineage>
</organism>
<evidence type="ECO:0000313" key="8">
    <source>
        <dbReference type="Proteomes" id="UP001188597"/>
    </source>
</evidence>
<dbReference type="SUPFAM" id="SSF55120">
    <property type="entry name" value="Pseudouridine synthase"/>
    <property type="match status" value="1"/>
</dbReference>
<dbReference type="Pfam" id="PF01416">
    <property type="entry name" value="PseudoU_synth_1"/>
    <property type="match status" value="1"/>
</dbReference>
<name>A0AA88V1G0_9ASTE</name>
<proteinExistence type="inferred from homology"/>
<sequence>MTKPSSSESNKLSLDHRPESHQNPAKKQKVDDGDHTDDDEVGTATDRSMSQNPRIQRYLVAVEYIGTRFYGAQQQSDRRTVEAFHKFIGQPVSIFCSSRTKNEGDVAVIDVRCVAPDFHSRYKALERTYFYRLLSGPEPLSSFEKDRAWHVPEELDLPAMQVAQALSAIKHAKFLSDIMISVPLGQQDAKSPIRNLDNFSVTELKTGVLHDSSISNNNKVEDSQGEATQGFGILRRHRCFVITARARSFLYHQVRLLVGVVKSVGTGDLTVLDVERILEAKTVSAAKPMAPACGLYLAHVAQSTADPMGQMRNPSSNVLAVDK</sequence>
<dbReference type="EC" id="5.4.99.12" evidence="4"/>
<evidence type="ECO:0000259" key="6">
    <source>
        <dbReference type="Pfam" id="PF01416"/>
    </source>
</evidence>
<dbReference type="Proteomes" id="UP001188597">
    <property type="component" value="Unassembled WGS sequence"/>
</dbReference>